<dbReference type="AlphaFoldDB" id="A0A4V3A0K6"/>
<keyword evidence="2" id="KW-1185">Reference proteome</keyword>
<dbReference type="OrthoDB" id="794282at2"/>
<protein>
    <submittedName>
        <fullName evidence="1">Uncharacterized protein</fullName>
    </submittedName>
</protein>
<name>A0A4V3A0K6_9SPHI</name>
<organism evidence="1 2">
    <name type="scientific">Pedobacter changchengzhani</name>
    <dbReference type="NCBI Taxonomy" id="2529274"/>
    <lineage>
        <taxon>Bacteria</taxon>
        <taxon>Pseudomonadati</taxon>
        <taxon>Bacteroidota</taxon>
        <taxon>Sphingobacteriia</taxon>
        <taxon>Sphingobacteriales</taxon>
        <taxon>Sphingobacteriaceae</taxon>
        <taxon>Pedobacter</taxon>
    </lineage>
</organism>
<comment type="caution">
    <text evidence="1">The sequence shown here is derived from an EMBL/GenBank/DDBJ whole genome shotgun (WGS) entry which is preliminary data.</text>
</comment>
<reference evidence="1 2" key="1">
    <citation type="submission" date="2019-02" db="EMBL/GenBank/DDBJ databases">
        <title>Pedobacter sp. nov., a novel speices isolated from soil of pinguins habitat in Antarcitica.</title>
        <authorList>
            <person name="He R.-H."/>
        </authorList>
    </citation>
    <scope>NUCLEOTIDE SEQUENCE [LARGE SCALE GENOMIC DNA]</scope>
    <source>
        <strain evidence="1 2">E01020</strain>
    </source>
</reference>
<sequence length="130" mass="15081">MFRKDLITAEIQRLAEVLARIMGLKLEGNFDEALSVFNETLNNAFLLPTEVLEDDDLSVFENWLNNSDLPADKLDSLSEFLYYELGASEERNKTIAPKLNLIYNCLSNKHKIVHLVNFHRQNTIKQYLYS</sequence>
<evidence type="ECO:0000313" key="2">
    <source>
        <dbReference type="Proteomes" id="UP000295668"/>
    </source>
</evidence>
<accession>A0A4V3A0K6</accession>
<dbReference type="EMBL" id="SJCY01000001">
    <property type="protein sequence ID" value="TDG37943.1"/>
    <property type="molecule type" value="Genomic_DNA"/>
</dbReference>
<dbReference type="RefSeq" id="WP_133261038.1">
    <property type="nucleotide sequence ID" value="NZ_SJCY01000001.1"/>
</dbReference>
<dbReference type="Proteomes" id="UP000295668">
    <property type="component" value="Unassembled WGS sequence"/>
</dbReference>
<proteinExistence type="predicted"/>
<gene>
    <name evidence="1" type="ORF">EZJ43_02310</name>
</gene>
<evidence type="ECO:0000313" key="1">
    <source>
        <dbReference type="EMBL" id="TDG37943.1"/>
    </source>
</evidence>